<comment type="caution">
    <text evidence="2">The sequence shown here is derived from an EMBL/GenBank/DDBJ whole genome shotgun (WGS) entry which is preliminary data.</text>
</comment>
<dbReference type="EMBL" id="JAWRVE010000055">
    <property type="protein sequence ID" value="KAL1866487.1"/>
    <property type="molecule type" value="Genomic_DNA"/>
</dbReference>
<feature type="signal peptide" evidence="1">
    <location>
        <begin position="1"/>
        <end position="19"/>
    </location>
</feature>
<dbReference type="InterPro" id="IPR032710">
    <property type="entry name" value="NTF2-like_dom_sf"/>
</dbReference>
<name>A0ABR3WSP7_9PEZI</name>
<evidence type="ECO:0000256" key="1">
    <source>
        <dbReference type="SAM" id="SignalP"/>
    </source>
</evidence>
<gene>
    <name evidence="2" type="ORF">Daus18300_006722</name>
</gene>
<keyword evidence="1" id="KW-0732">Signal</keyword>
<evidence type="ECO:0000313" key="2">
    <source>
        <dbReference type="EMBL" id="KAL1866487.1"/>
    </source>
</evidence>
<feature type="chain" id="PRO_5046619219" description="SnoaL-like domain-containing protein" evidence="1">
    <location>
        <begin position="20"/>
        <end position="208"/>
    </location>
</feature>
<organism evidence="2 3">
    <name type="scientific">Diaporthe australafricana</name>
    <dbReference type="NCBI Taxonomy" id="127596"/>
    <lineage>
        <taxon>Eukaryota</taxon>
        <taxon>Fungi</taxon>
        <taxon>Dikarya</taxon>
        <taxon>Ascomycota</taxon>
        <taxon>Pezizomycotina</taxon>
        <taxon>Sordariomycetes</taxon>
        <taxon>Sordariomycetidae</taxon>
        <taxon>Diaporthales</taxon>
        <taxon>Diaporthaceae</taxon>
        <taxon>Diaporthe</taxon>
    </lineage>
</organism>
<evidence type="ECO:0008006" key="4">
    <source>
        <dbReference type="Google" id="ProtNLM"/>
    </source>
</evidence>
<dbReference type="SUPFAM" id="SSF54427">
    <property type="entry name" value="NTF2-like"/>
    <property type="match status" value="1"/>
</dbReference>
<keyword evidence="3" id="KW-1185">Reference proteome</keyword>
<sequence>MKLTQTLSAMCCLFMGATAIPITELMGDSEKLAQVVRRYTPPTPLYADNETASDVSNFLKILNVQADPDPLVIKSLVAFDATYISLTGENEDLHSLMPWAGTHYRVGPQAFIDTFTRVGLYWTRGPFDLETIFTDGAGNVTAWGSFEITSNTMKRTVTSPFSCRAEFNAAGLITYFNYMEDTFATASTFYSGGSKEFCANPFGGCVSI</sequence>
<reference evidence="2 3" key="1">
    <citation type="journal article" date="2024" name="IMA Fungus">
        <title>IMA Genome - F19 : A genome assembly and annotation guide to empower mycologists, including annotated draft genome sequences of Ceratocystis pirilliformis, Diaporthe australafricana, Fusarium ophioides, Paecilomyces lecythidis, and Sporothrix stenoceras.</title>
        <authorList>
            <person name="Aylward J."/>
            <person name="Wilson A.M."/>
            <person name="Visagie C.M."/>
            <person name="Spraker J."/>
            <person name="Barnes I."/>
            <person name="Buitendag C."/>
            <person name="Ceriani C."/>
            <person name="Del Mar Angel L."/>
            <person name="du Plessis D."/>
            <person name="Fuchs T."/>
            <person name="Gasser K."/>
            <person name="Kramer D."/>
            <person name="Li W."/>
            <person name="Munsamy K."/>
            <person name="Piso A."/>
            <person name="Price J.L."/>
            <person name="Sonnekus B."/>
            <person name="Thomas C."/>
            <person name="van der Nest A."/>
            <person name="van Dijk A."/>
            <person name="van Heerden A."/>
            <person name="van Vuuren N."/>
            <person name="Yilmaz N."/>
            <person name="Duong T.A."/>
            <person name="van der Merwe N.A."/>
            <person name="Wingfield M.J."/>
            <person name="Wingfield B.D."/>
        </authorList>
    </citation>
    <scope>NUCLEOTIDE SEQUENCE [LARGE SCALE GENOMIC DNA]</scope>
    <source>
        <strain evidence="2 3">CMW 18300</strain>
    </source>
</reference>
<dbReference type="Proteomes" id="UP001583177">
    <property type="component" value="Unassembled WGS sequence"/>
</dbReference>
<accession>A0ABR3WSP7</accession>
<protein>
    <recommendedName>
        <fullName evidence="4">SnoaL-like domain-containing protein</fullName>
    </recommendedName>
</protein>
<proteinExistence type="predicted"/>
<dbReference type="Gene3D" id="3.10.450.50">
    <property type="match status" value="1"/>
</dbReference>
<evidence type="ECO:0000313" key="3">
    <source>
        <dbReference type="Proteomes" id="UP001583177"/>
    </source>
</evidence>